<organism evidence="3 4">
    <name type="scientific">Clostridium intestinale</name>
    <dbReference type="NCBI Taxonomy" id="36845"/>
    <lineage>
        <taxon>Bacteria</taxon>
        <taxon>Bacillati</taxon>
        <taxon>Bacillota</taxon>
        <taxon>Clostridia</taxon>
        <taxon>Eubacteriales</taxon>
        <taxon>Clostridiaceae</taxon>
        <taxon>Clostridium</taxon>
    </lineage>
</organism>
<sequence>MSTIGKRILKLRKQKKLSQEALGKKANVSDTYIGKLEKDKANATLKVLEDIADALETTVNYLRYGESPIEQLAVVPETFLVASEAKEYIKKHPWLMSKENIDEMSDKEALSFANDLLSQMTWVSYKYKK</sequence>
<accession>A0A7D6VPL7</accession>
<gene>
    <name evidence="3" type="ORF">HZF06_12020</name>
</gene>
<dbReference type="AlphaFoldDB" id="A0A7D6VPL7"/>
<reference evidence="3 4" key="1">
    <citation type="submission" date="2020-07" db="EMBL/GenBank/DDBJ databases">
        <title>Electron transfer.</title>
        <authorList>
            <person name="Huang L."/>
            <person name="Liu X."/>
            <person name="Zhou S."/>
        </authorList>
    </citation>
    <scope>NUCLEOTIDE SEQUENCE [LARGE SCALE GENOMIC DNA]</scope>
    <source>
        <strain evidence="3 4">Lx1</strain>
    </source>
</reference>
<evidence type="ECO:0000256" key="1">
    <source>
        <dbReference type="ARBA" id="ARBA00023125"/>
    </source>
</evidence>
<dbReference type="KEGG" id="cint:HZF06_12020"/>
<dbReference type="InterPro" id="IPR050807">
    <property type="entry name" value="TransReg_Diox_bact_type"/>
</dbReference>
<dbReference type="PANTHER" id="PTHR46797">
    <property type="entry name" value="HTH-TYPE TRANSCRIPTIONAL REGULATOR"/>
    <property type="match status" value="1"/>
</dbReference>
<dbReference type="PROSITE" id="PS50943">
    <property type="entry name" value="HTH_CROC1"/>
    <property type="match status" value="1"/>
</dbReference>
<dbReference type="InterPro" id="IPR010982">
    <property type="entry name" value="Lambda_DNA-bd_dom_sf"/>
</dbReference>
<dbReference type="RefSeq" id="WP_181600331.1">
    <property type="nucleotide sequence ID" value="NZ_CP059378.1"/>
</dbReference>
<keyword evidence="1" id="KW-0238">DNA-binding</keyword>
<protein>
    <submittedName>
        <fullName evidence="3">Helix-turn-helix transcriptional regulator</fullName>
    </submittedName>
</protein>
<dbReference type="Proteomes" id="UP000512286">
    <property type="component" value="Chromosome"/>
</dbReference>
<evidence type="ECO:0000313" key="3">
    <source>
        <dbReference type="EMBL" id="QLY77837.1"/>
    </source>
</evidence>
<dbReference type="GO" id="GO:0003700">
    <property type="term" value="F:DNA-binding transcription factor activity"/>
    <property type="evidence" value="ECO:0007669"/>
    <property type="project" value="TreeGrafter"/>
</dbReference>
<dbReference type="SMART" id="SM00530">
    <property type="entry name" value="HTH_XRE"/>
    <property type="match status" value="1"/>
</dbReference>
<dbReference type="Gene3D" id="1.10.260.40">
    <property type="entry name" value="lambda repressor-like DNA-binding domains"/>
    <property type="match status" value="1"/>
</dbReference>
<dbReference type="Pfam" id="PF01381">
    <property type="entry name" value="HTH_3"/>
    <property type="match status" value="1"/>
</dbReference>
<name>A0A7D6VPL7_9CLOT</name>
<dbReference type="EMBL" id="CP059378">
    <property type="protein sequence ID" value="QLY77837.1"/>
    <property type="molecule type" value="Genomic_DNA"/>
</dbReference>
<dbReference type="GO" id="GO:0003677">
    <property type="term" value="F:DNA binding"/>
    <property type="evidence" value="ECO:0007669"/>
    <property type="project" value="UniProtKB-KW"/>
</dbReference>
<dbReference type="InterPro" id="IPR001387">
    <property type="entry name" value="Cro/C1-type_HTH"/>
</dbReference>
<dbReference type="SUPFAM" id="SSF47413">
    <property type="entry name" value="lambda repressor-like DNA-binding domains"/>
    <property type="match status" value="1"/>
</dbReference>
<dbReference type="GO" id="GO:0005829">
    <property type="term" value="C:cytosol"/>
    <property type="evidence" value="ECO:0007669"/>
    <property type="project" value="TreeGrafter"/>
</dbReference>
<evidence type="ECO:0000259" key="2">
    <source>
        <dbReference type="PROSITE" id="PS50943"/>
    </source>
</evidence>
<proteinExistence type="predicted"/>
<dbReference type="CDD" id="cd00093">
    <property type="entry name" value="HTH_XRE"/>
    <property type="match status" value="1"/>
</dbReference>
<feature type="domain" description="HTH cro/C1-type" evidence="2">
    <location>
        <begin position="8"/>
        <end position="62"/>
    </location>
</feature>
<evidence type="ECO:0000313" key="4">
    <source>
        <dbReference type="Proteomes" id="UP000512286"/>
    </source>
</evidence>
<dbReference type="PANTHER" id="PTHR46797:SF1">
    <property type="entry name" value="METHYLPHOSPHONATE SYNTHASE"/>
    <property type="match status" value="1"/>
</dbReference>